<proteinExistence type="predicted"/>
<dbReference type="EMBL" id="RCMG01000156">
    <property type="protein sequence ID" value="KAG2861380.1"/>
    <property type="molecule type" value="Genomic_DNA"/>
</dbReference>
<comment type="caution">
    <text evidence="6">The sequence shown here is derived from an EMBL/GenBank/DDBJ whole genome shotgun (WGS) entry which is preliminary data.</text>
</comment>
<dbReference type="Proteomes" id="UP000760860">
    <property type="component" value="Unassembled WGS sequence"/>
</dbReference>
<dbReference type="AlphaFoldDB" id="A0A329R8X3"/>
<dbReference type="VEuPathDB" id="FungiDB:PC110_g23149"/>
<evidence type="ECO:0000313" key="4">
    <source>
        <dbReference type="EMBL" id="KAG2989044.1"/>
    </source>
</evidence>
<evidence type="ECO:0000313" key="5">
    <source>
        <dbReference type="EMBL" id="KAG3221987.1"/>
    </source>
</evidence>
<evidence type="ECO:0000313" key="2">
    <source>
        <dbReference type="EMBL" id="KAG2930935.1"/>
    </source>
</evidence>
<dbReference type="Proteomes" id="UP000735874">
    <property type="component" value="Unassembled WGS sequence"/>
</dbReference>
<dbReference type="EMBL" id="RCMV01000198">
    <property type="protein sequence ID" value="KAG3221987.1"/>
    <property type="molecule type" value="Genomic_DNA"/>
</dbReference>
<dbReference type="Proteomes" id="UP000697107">
    <property type="component" value="Unassembled WGS sequence"/>
</dbReference>
<evidence type="ECO:0000313" key="1">
    <source>
        <dbReference type="EMBL" id="KAG2861380.1"/>
    </source>
</evidence>
<dbReference type="EMBL" id="RCML01000141">
    <property type="protein sequence ID" value="KAG2989044.1"/>
    <property type="molecule type" value="Genomic_DNA"/>
</dbReference>
<dbReference type="Proteomes" id="UP000774804">
    <property type="component" value="Unassembled WGS sequence"/>
</dbReference>
<organism evidence="6 7">
    <name type="scientific">Phytophthora cactorum</name>
    <dbReference type="NCBI Taxonomy" id="29920"/>
    <lineage>
        <taxon>Eukaryota</taxon>
        <taxon>Sar</taxon>
        <taxon>Stramenopiles</taxon>
        <taxon>Oomycota</taxon>
        <taxon>Peronosporomycetes</taxon>
        <taxon>Peronosporales</taxon>
        <taxon>Peronosporaceae</taxon>
        <taxon>Phytophthora</taxon>
    </lineage>
</organism>
<dbReference type="Proteomes" id="UP000736787">
    <property type="component" value="Unassembled WGS sequence"/>
</dbReference>
<evidence type="ECO:0000313" key="7">
    <source>
        <dbReference type="Proteomes" id="UP000251314"/>
    </source>
</evidence>
<name>A0A329R8X3_9STRA</name>
<accession>A0A329R8X3</accession>
<dbReference type="EMBL" id="RCMI01000137">
    <property type="protein sequence ID" value="KAG2930935.1"/>
    <property type="molecule type" value="Genomic_DNA"/>
</dbReference>
<dbReference type="EMBL" id="RCMK01000148">
    <property type="protein sequence ID" value="KAG2946849.1"/>
    <property type="molecule type" value="Genomic_DNA"/>
</dbReference>
<sequence>MSGTRYTVNSDGDVEMLIPQPIFEVIRTPELSSWEHAALIHWHREWERYGEKIRHRCALHGETFGNVVATVKCSVNPKTLKNLAVYVLKKPVSSVTDTDIMDAVVARCGTLKNDFVLDLTAMFNKQLKMDLSIDDCDARIFRYFEDFNGIIADNGLRHLIGTDNESEDGYKNRMKARCRLAVENLQPPVLKAQVV</sequence>
<dbReference type="OrthoDB" id="107193at2759"/>
<gene>
    <name evidence="6" type="ORF">PC110_g23149</name>
    <name evidence="1" type="ORF">PC113_g7214</name>
    <name evidence="2" type="ORF">PC115_g6241</name>
    <name evidence="3" type="ORF">PC117_g7297</name>
    <name evidence="4" type="ORF">PC118_g6373</name>
    <name evidence="5" type="ORF">PC129_g7298</name>
</gene>
<evidence type="ECO:0000313" key="6">
    <source>
        <dbReference type="EMBL" id="RAW20409.1"/>
    </source>
</evidence>
<evidence type="ECO:0000313" key="3">
    <source>
        <dbReference type="EMBL" id="KAG2946849.1"/>
    </source>
</evidence>
<protein>
    <submittedName>
        <fullName evidence="6">Uncharacterized protein</fullName>
    </submittedName>
</protein>
<reference evidence="6 7" key="1">
    <citation type="submission" date="2018-01" db="EMBL/GenBank/DDBJ databases">
        <title>Draft genome of the strawberry crown rot pathogen Phytophthora cactorum.</title>
        <authorList>
            <person name="Armitage A.D."/>
            <person name="Lysoe E."/>
            <person name="Nellist C.F."/>
            <person name="Harrison R.J."/>
            <person name="Brurberg M.B."/>
        </authorList>
    </citation>
    <scope>NUCLEOTIDE SEQUENCE [LARGE SCALE GENOMIC DNA]</scope>
    <source>
        <strain evidence="6 7">10300</strain>
    </source>
</reference>
<dbReference type="Proteomes" id="UP000251314">
    <property type="component" value="Unassembled WGS sequence"/>
</dbReference>
<dbReference type="EMBL" id="MJFZ01002923">
    <property type="protein sequence ID" value="RAW20409.1"/>
    <property type="molecule type" value="Genomic_DNA"/>
</dbReference>
<reference evidence="1" key="2">
    <citation type="submission" date="2018-10" db="EMBL/GenBank/DDBJ databases">
        <title>Effector identification in a new, highly contiguous assembly of the strawberry crown rot pathogen Phytophthora cactorum.</title>
        <authorList>
            <person name="Armitage A.D."/>
            <person name="Nellist C.F."/>
            <person name="Bates H."/>
            <person name="Vickerstaff R.J."/>
            <person name="Harrison R.J."/>
        </authorList>
    </citation>
    <scope>NUCLEOTIDE SEQUENCE</scope>
    <source>
        <strain evidence="1">15-7</strain>
        <strain evidence="2">4032</strain>
        <strain evidence="3">4040</strain>
        <strain evidence="4">P415</strain>
        <strain evidence="5">P421</strain>
    </source>
</reference>
<keyword evidence="7" id="KW-1185">Reference proteome</keyword>